<dbReference type="Proteomes" id="UP001147700">
    <property type="component" value="Unassembled WGS sequence"/>
</dbReference>
<evidence type="ECO:0000313" key="2">
    <source>
        <dbReference type="EMBL" id="MDA0137441.1"/>
    </source>
</evidence>
<accession>A0ABT4RFW7</accession>
<evidence type="ECO:0000256" key="1">
    <source>
        <dbReference type="SAM" id="SignalP"/>
    </source>
</evidence>
<dbReference type="EMBL" id="JAPCID010000009">
    <property type="protein sequence ID" value="MDA0137441.1"/>
    <property type="molecule type" value="Genomic_DNA"/>
</dbReference>
<comment type="caution">
    <text evidence="2">The sequence shown here is derived from an EMBL/GenBank/DDBJ whole genome shotgun (WGS) entry which is preliminary data.</text>
</comment>
<keyword evidence="1" id="KW-0732">Signal</keyword>
<name>A0ABT4RFW7_9ACTN</name>
<evidence type="ECO:0000313" key="3">
    <source>
        <dbReference type="Proteomes" id="UP001147700"/>
    </source>
</evidence>
<feature type="chain" id="PRO_5045209849" evidence="1">
    <location>
        <begin position="22"/>
        <end position="237"/>
    </location>
</feature>
<feature type="signal peptide" evidence="1">
    <location>
        <begin position="1"/>
        <end position="21"/>
    </location>
</feature>
<gene>
    <name evidence="2" type="ORF">OJ962_08045</name>
</gene>
<protein>
    <submittedName>
        <fullName evidence="2">Uncharacterized protein</fullName>
    </submittedName>
</protein>
<proteinExistence type="predicted"/>
<sequence length="237" mass="25454">MLRCAVLACLLTFVLVPSAHAAIGDELIPYVDASDDVHVGTPSRHAVTVRFGPRAAKLYRSLRGGPYSSGCIAERRRGTSSGGHNELPRKRSRVTIAVTPGADVCFVATAARASDGGCINPRTVRDRECVRFVVALSDRGRAIVDEIKRTFEIGGLFFEDEVPFAELQQILGGDLVTLATPDALPPPGTVGVFDDGNVRVVAALLADGTRWFARRDGGVYSTNVPRLFGDRDTLTLF</sequence>
<reference evidence="2" key="1">
    <citation type="submission" date="2022-10" db="EMBL/GenBank/DDBJ databases">
        <title>The WGS of Solirubrobacter sp. CPCC 204708.</title>
        <authorList>
            <person name="Jiang Z."/>
        </authorList>
    </citation>
    <scope>NUCLEOTIDE SEQUENCE</scope>
    <source>
        <strain evidence="2">CPCC 204708</strain>
    </source>
</reference>
<keyword evidence="3" id="KW-1185">Reference proteome</keyword>
<dbReference type="RefSeq" id="WP_270006281.1">
    <property type="nucleotide sequence ID" value="NZ_JAPCID010000009.1"/>
</dbReference>
<organism evidence="2 3">
    <name type="scientific">Solirubrobacter deserti</name>
    <dbReference type="NCBI Taxonomy" id="2282478"/>
    <lineage>
        <taxon>Bacteria</taxon>
        <taxon>Bacillati</taxon>
        <taxon>Actinomycetota</taxon>
        <taxon>Thermoleophilia</taxon>
        <taxon>Solirubrobacterales</taxon>
        <taxon>Solirubrobacteraceae</taxon>
        <taxon>Solirubrobacter</taxon>
    </lineage>
</organism>